<proteinExistence type="predicted"/>
<organism evidence="1">
    <name type="scientific">Manihot esculenta</name>
    <name type="common">Cassava</name>
    <name type="synonym">Jatropha manihot</name>
    <dbReference type="NCBI Taxonomy" id="3983"/>
    <lineage>
        <taxon>Eukaryota</taxon>
        <taxon>Viridiplantae</taxon>
        <taxon>Streptophyta</taxon>
        <taxon>Embryophyta</taxon>
        <taxon>Tracheophyta</taxon>
        <taxon>Spermatophyta</taxon>
        <taxon>Magnoliopsida</taxon>
        <taxon>eudicotyledons</taxon>
        <taxon>Gunneridae</taxon>
        <taxon>Pentapetalae</taxon>
        <taxon>rosids</taxon>
        <taxon>fabids</taxon>
        <taxon>Malpighiales</taxon>
        <taxon>Euphorbiaceae</taxon>
        <taxon>Crotonoideae</taxon>
        <taxon>Manihoteae</taxon>
        <taxon>Manihot</taxon>
    </lineage>
</organism>
<dbReference type="AlphaFoldDB" id="A0A2C9VWV9"/>
<reference evidence="1" key="1">
    <citation type="submission" date="2016-02" db="EMBL/GenBank/DDBJ databases">
        <title>WGS assembly of Manihot esculenta.</title>
        <authorList>
            <person name="Bredeson J.V."/>
            <person name="Prochnik S.E."/>
            <person name="Lyons J.B."/>
            <person name="Schmutz J."/>
            <person name="Grimwood J."/>
            <person name="Vrebalov J."/>
            <person name="Bart R.S."/>
            <person name="Amuge T."/>
            <person name="Ferguson M.E."/>
            <person name="Green R."/>
            <person name="Putnam N."/>
            <person name="Stites J."/>
            <person name="Rounsley S."/>
            <person name="Rokhsar D.S."/>
        </authorList>
    </citation>
    <scope>NUCLEOTIDE SEQUENCE [LARGE SCALE GENOMIC DNA]</scope>
    <source>
        <tissue evidence="1">Leaf</tissue>
    </source>
</reference>
<gene>
    <name evidence="1" type="ORF">MANES_05G092300</name>
</gene>
<dbReference type="EMBL" id="CM004391">
    <property type="protein sequence ID" value="OAY49894.1"/>
    <property type="molecule type" value="Genomic_DNA"/>
</dbReference>
<sequence length="81" mass="9225">MSFFGMVDTKQSSGVVSGALTKLRRRKGSCARLRLRLRQRRQSTGAYRRPADHQHSISHWSDSRFLIGVTIKNSVEGYSDK</sequence>
<evidence type="ECO:0000313" key="1">
    <source>
        <dbReference type="EMBL" id="OAY49894.1"/>
    </source>
</evidence>
<protein>
    <submittedName>
        <fullName evidence="1">Uncharacterized protein</fullName>
    </submittedName>
</protein>
<accession>A0A2C9VWV9</accession>
<name>A0A2C9VWV9_MANES</name>